<feature type="region of interest" description="Disordered" evidence="1">
    <location>
        <begin position="131"/>
        <end position="154"/>
    </location>
</feature>
<dbReference type="OrthoDB" id="9793178at2"/>
<dbReference type="EMBL" id="FAUH01000013">
    <property type="protein sequence ID" value="CUU66622.1"/>
    <property type="molecule type" value="Genomic_DNA"/>
</dbReference>
<dbReference type="RefSeq" id="WP_073884326.1">
    <property type="nucleotide sequence ID" value="NZ_FAUH01000013.1"/>
</dbReference>
<accession>A0A0X2NM85</accession>
<sequence length="424" mass="45590">MSTDLATLDVLQDLDGTLTEVQDRAGQIDQHGTARTVLGLTEDLPQVMEGIGGLKDTGADLSALRVLAQARALAAKTTGDHNSQFTAAHLAATLSLATGDPENLAATRDLMEDAADAAAREPELVDAEIEEAGQAEPAQPTDLLREYPTGPAGDDAWSEELGRLTSEVDESPASVVPRATELTGLIVADPSVDAGSVRPEVLRRLFTLHRLSQDAGKAAGQDPTVASRDRASFLQTVNSLVPGDMSATAPVEDRILLNRYRSTDPDATPQQRLGAAQQLAHLHAGEGDKRAMAKALLRAGEELEKLKRMAEMYDTYQRAFNLAKDADATDIRIWATIRLAFAQYIAGDKMTATQMLLDQDAELPVENLDGDKEKAAMAEAKVALANLFREAGDRDGKTYFLTQAVGLFEEIGRRDSADQYRAQL</sequence>
<dbReference type="Proteomes" id="UP000182498">
    <property type="component" value="Unassembled WGS sequence"/>
</dbReference>
<evidence type="ECO:0000313" key="3">
    <source>
        <dbReference type="Proteomes" id="UP000182498"/>
    </source>
</evidence>
<name>A0A0X2NM85_9CORY</name>
<dbReference type="AlphaFoldDB" id="A0A0X2NM85"/>
<evidence type="ECO:0000313" key="2">
    <source>
        <dbReference type="EMBL" id="CUU66622.1"/>
    </source>
</evidence>
<proteinExistence type="predicted"/>
<protein>
    <submittedName>
        <fullName evidence="2">Uncharacterized protein</fullName>
    </submittedName>
</protein>
<organism evidence="2 3">
    <name type="scientific">Corynebacterium variabile</name>
    <dbReference type="NCBI Taxonomy" id="1727"/>
    <lineage>
        <taxon>Bacteria</taxon>
        <taxon>Bacillati</taxon>
        <taxon>Actinomycetota</taxon>
        <taxon>Actinomycetes</taxon>
        <taxon>Mycobacteriales</taxon>
        <taxon>Corynebacteriaceae</taxon>
        <taxon>Corynebacterium</taxon>
    </lineage>
</organism>
<evidence type="ECO:0000256" key="1">
    <source>
        <dbReference type="SAM" id="MobiDB-lite"/>
    </source>
</evidence>
<keyword evidence="3" id="KW-1185">Reference proteome</keyword>
<gene>
    <name evidence="2" type="ORF">CVAR292_01969</name>
</gene>
<reference evidence="3" key="1">
    <citation type="submission" date="2015-11" db="EMBL/GenBank/DDBJ databases">
        <authorList>
            <person name="Dugat-Bony E."/>
        </authorList>
    </citation>
    <scope>NUCLEOTIDE SEQUENCE [LARGE SCALE GENOMIC DNA]</scope>
    <source>
        <strain evidence="3">Mu292</strain>
    </source>
</reference>